<evidence type="ECO:0000259" key="4">
    <source>
        <dbReference type="Pfam" id="PF00535"/>
    </source>
</evidence>
<dbReference type="InterPro" id="IPR001173">
    <property type="entry name" value="Glyco_trans_2-like"/>
</dbReference>
<keyword evidence="2 5" id="KW-0328">Glycosyltransferase</keyword>
<gene>
    <name evidence="5" type="ORF">KPS_000832</name>
</gene>
<dbReference type="InterPro" id="IPR029044">
    <property type="entry name" value="Nucleotide-diphossugar_trans"/>
</dbReference>
<dbReference type="GO" id="GO:0016757">
    <property type="term" value="F:glycosyltransferase activity"/>
    <property type="evidence" value="ECO:0007669"/>
    <property type="project" value="UniProtKB-KW"/>
</dbReference>
<protein>
    <submittedName>
        <fullName evidence="5">Glycosyltransferase</fullName>
        <ecNumber evidence="5">2.4.-.-</ecNumber>
    </submittedName>
</protein>
<dbReference type="Gene3D" id="3.90.550.10">
    <property type="entry name" value="Spore Coat Polysaccharide Biosynthesis Protein SpsA, Chain A"/>
    <property type="match status" value="1"/>
</dbReference>
<organism evidence="5 6">
    <name type="scientific">Nitratidesulfovibrio liaohensis</name>
    <dbReference type="NCBI Taxonomy" id="2604158"/>
    <lineage>
        <taxon>Bacteria</taxon>
        <taxon>Pseudomonadati</taxon>
        <taxon>Thermodesulfobacteriota</taxon>
        <taxon>Desulfovibrionia</taxon>
        <taxon>Desulfovibrionales</taxon>
        <taxon>Desulfovibrionaceae</taxon>
        <taxon>Nitratidesulfovibrio</taxon>
    </lineage>
</organism>
<dbReference type="PANTHER" id="PTHR43685:SF5">
    <property type="entry name" value="GLYCOSYLTRANSFERASE EPSE-RELATED"/>
    <property type="match status" value="1"/>
</dbReference>
<dbReference type="SUPFAM" id="SSF53448">
    <property type="entry name" value="Nucleotide-diphospho-sugar transferases"/>
    <property type="match status" value="1"/>
</dbReference>
<proteinExistence type="inferred from homology"/>
<dbReference type="Proteomes" id="UP001180616">
    <property type="component" value="Chromosome"/>
</dbReference>
<dbReference type="RefSeq" id="WP_309542173.1">
    <property type="nucleotide sequence ID" value="NZ_CP133659.1"/>
</dbReference>
<dbReference type="PANTHER" id="PTHR43685">
    <property type="entry name" value="GLYCOSYLTRANSFERASE"/>
    <property type="match status" value="1"/>
</dbReference>
<dbReference type="EC" id="2.4.-.-" evidence="5"/>
<evidence type="ECO:0000256" key="1">
    <source>
        <dbReference type="ARBA" id="ARBA00006739"/>
    </source>
</evidence>
<feature type="domain" description="Glycosyltransferase 2-like" evidence="4">
    <location>
        <begin position="24"/>
        <end position="158"/>
    </location>
</feature>
<evidence type="ECO:0000256" key="2">
    <source>
        <dbReference type="ARBA" id="ARBA00022676"/>
    </source>
</evidence>
<dbReference type="InterPro" id="IPR050834">
    <property type="entry name" value="Glycosyltransf_2"/>
</dbReference>
<keyword evidence="6" id="KW-1185">Reference proteome</keyword>
<evidence type="ECO:0000313" key="6">
    <source>
        <dbReference type="Proteomes" id="UP001180616"/>
    </source>
</evidence>
<evidence type="ECO:0000313" key="5">
    <source>
        <dbReference type="EMBL" id="WMW66269.1"/>
    </source>
</evidence>
<evidence type="ECO:0000256" key="3">
    <source>
        <dbReference type="ARBA" id="ARBA00022679"/>
    </source>
</evidence>
<dbReference type="Pfam" id="PF00535">
    <property type="entry name" value="Glycos_transf_2"/>
    <property type="match status" value="1"/>
</dbReference>
<keyword evidence="3 5" id="KW-0808">Transferase</keyword>
<dbReference type="EMBL" id="CP133659">
    <property type="protein sequence ID" value="WMW66269.1"/>
    <property type="molecule type" value="Genomic_DNA"/>
</dbReference>
<accession>A0ABY9R6C8</accession>
<name>A0ABY9R6C8_9BACT</name>
<reference evidence="5" key="1">
    <citation type="submission" date="2023-09" db="EMBL/GenBank/DDBJ databases">
        <authorList>
            <consortium name="CW5 consortium"/>
            <person name="Lu C.-W."/>
        </authorList>
    </citation>
    <scope>NUCLEOTIDE SEQUENCE</scope>
    <source>
        <strain evidence="5">KPS</strain>
    </source>
</reference>
<sequence>MHHDEYGAYEEVCAADTHQVPLVSVIMSVYNGERWLQDALRSILRQTLTDLELIVIDDGSQDNSCAIIREEMRSDLRIRLISQKNIGLTKSLNRGLRLARGKYIARHDADDISAPTRLDAQVRLLEKFPDTAVVGTQVARLEADETTKPKSISQCVAEPSEIAKTLRRRNCISHGSVLLNKHLLGDGIRYDDRFVYAQDCELWARLSQKYPLRNIPEPLYLYRLSPGAISTAKCLDQCCYAALAIYSWRTGRMLFDQTPPPHSGPIATYGPFRTNRALRRTLAYLLIINEAPELGKAFYSRLHPMHIILGAISRYDLVVRLKQLAKALR</sequence>
<comment type="similarity">
    <text evidence="1">Belongs to the glycosyltransferase 2 family.</text>
</comment>